<reference evidence="2 3" key="1">
    <citation type="journal article" date="2018" name="Front. Plant Sci.">
        <title>Red Clover (Trifolium pratense) and Zigzag Clover (T. medium) - A Picture of Genomic Similarities and Differences.</title>
        <authorList>
            <person name="Dluhosova J."/>
            <person name="Istvanek J."/>
            <person name="Nedelnik J."/>
            <person name="Repkova J."/>
        </authorList>
    </citation>
    <scope>NUCLEOTIDE SEQUENCE [LARGE SCALE GENOMIC DNA]</scope>
    <source>
        <strain evidence="3">cv. 10/8</strain>
        <tissue evidence="2">Leaf</tissue>
    </source>
</reference>
<dbReference type="AlphaFoldDB" id="A0A392UZU0"/>
<organism evidence="2 3">
    <name type="scientific">Trifolium medium</name>
    <dbReference type="NCBI Taxonomy" id="97028"/>
    <lineage>
        <taxon>Eukaryota</taxon>
        <taxon>Viridiplantae</taxon>
        <taxon>Streptophyta</taxon>
        <taxon>Embryophyta</taxon>
        <taxon>Tracheophyta</taxon>
        <taxon>Spermatophyta</taxon>
        <taxon>Magnoliopsida</taxon>
        <taxon>eudicotyledons</taxon>
        <taxon>Gunneridae</taxon>
        <taxon>Pentapetalae</taxon>
        <taxon>rosids</taxon>
        <taxon>fabids</taxon>
        <taxon>Fabales</taxon>
        <taxon>Fabaceae</taxon>
        <taxon>Papilionoideae</taxon>
        <taxon>50 kb inversion clade</taxon>
        <taxon>NPAAA clade</taxon>
        <taxon>Hologalegina</taxon>
        <taxon>IRL clade</taxon>
        <taxon>Trifolieae</taxon>
        <taxon>Trifolium</taxon>
    </lineage>
</organism>
<evidence type="ECO:0000313" key="3">
    <source>
        <dbReference type="Proteomes" id="UP000265520"/>
    </source>
</evidence>
<evidence type="ECO:0000313" key="2">
    <source>
        <dbReference type="EMBL" id="MCI81564.1"/>
    </source>
</evidence>
<comment type="caution">
    <text evidence="2">The sequence shown here is derived from an EMBL/GenBank/DDBJ whole genome shotgun (WGS) entry which is preliminary data.</text>
</comment>
<dbReference type="Proteomes" id="UP000265520">
    <property type="component" value="Unassembled WGS sequence"/>
</dbReference>
<keyword evidence="3" id="KW-1185">Reference proteome</keyword>
<sequence>AERMRTISPEERLAFLAKARQQKAEATTSAVNPLSQLLVKDDAAKEGRRKRKADGGRISLPVPNKGE</sequence>
<feature type="non-terminal residue" evidence="2">
    <location>
        <position position="1"/>
    </location>
</feature>
<proteinExistence type="predicted"/>
<accession>A0A392UZU0</accession>
<evidence type="ECO:0000256" key="1">
    <source>
        <dbReference type="SAM" id="MobiDB-lite"/>
    </source>
</evidence>
<protein>
    <submittedName>
        <fullName evidence="2">Uncharacterized protein</fullName>
    </submittedName>
</protein>
<dbReference type="EMBL" id="LXQA011021920">
    <property type="protein sequence ID" value="MCI81564.1"/>
    <property type="molecule type" value="Genomic_DNA"/>
</dbReference>
<name>A0A392UZU0_9FABA</name>
<feature type="region of interest" description="Disordered" evidence="1">
    <location>
        <begin position="42"/>
        <end position="67"/>
    </location>
</feature>
<feature type="non-terminal residue" evidence="2">
    <location>
        <position position="67"/>
    </location>
</feature>